<name>I3XRW8_DESAM</name>
<proteinExistence type="predicted"/>
<accession>I3XRW8</accession>
<dbReference type="Proteomes" id="UP000006175">
    <property type="component" value="Chromosome"/>
</dbReference>
<dbReference type="AlphaFoldDB" id="I3XRW8"/>
<evidence type="ECO:0000313" key="1">
    <source>
        <dbReference type="EMBL" id="AFL66692.1"/>
    </source>
</evidence>
<sequence>MYVKNPLGGGKPEGEFMMMPGVSVLLSDANPASVKAYINAVLKCGEC</sequence>
<organism evidence="1 2">
    <name type="scientific">Desulfurococcus amylolyticus DSM 16532</name>
    <dbReference type="NCBI Taxonomy" id="768672"/>
    <lineage>
        <taxon>Archaea</taxon>
        <taxon>Thermoproteota</taxon>
        <taxon>Thermoprotei</taxon>
        <taxon>Desulfurococcales</taxon>
        <taxon>Desulfurococcaceae</taxon>
        <taxon>Desulfurococcus</taxon>
    </lineage>
</organism>
<dbReference type="RefSeq" id="WP_014767592.1">
    <property type="nucleotide sequence ID" value="NC_018001.1"/>
</dbReference>
<evidence type="ECO:0000313" key="2">
    <source>
        <dbReference type="Proteomes" id="UP000006175"/>
    </source>
</evidence>
<reference evidence="1 2" key="1">
    <citation type="journal article" date="2012" name="J. Bacteriol.">
        <title>Complete Genome Sequence of Desulfurococcus fermentans, a Hyperthermophilic Cellulolytic Crenarchaeon Isolated from a Freshwater Hot Spring in Kamchatka, Russia.</title>
        <authorList>
            <person name="Susanti D."/>
            <person name="Johnson E.F."/>
            <person name="Rodriguez J.R."/>
            <person name="Anderson I."/>
            <person name="Perevalova A.A."/>
            <person name="Kyrpides N."/>
            <person name="Lucas S."/>
            <person name="Han J."/>
            <person name="Lapidus A."/>
            <person name="Cheng J.F."/>
            <person name="Goodwin L."/>
            <person name="Pitluck S."/>
            <person name="Mavrommatis K."/>
            <person name="Peters L."/>
            <person name="Land M.L."/>
            <person name="Hauser L."/>
            <person name="Gopalan V."/>
            <person name="Chan P.P."/>
            <person name="Lowe T.M."/>
            <person name="Atomi H."/>
            <person name="Bonch-Osmolovskaya E.A."/>
            <person name="Woyke T."/>
            <person name="Mukhopadhyay B."/>
        </authorList>
    </citation>
    <scope>NUCLEOTIDE SEQUENCE [LARGE SCALE GENOMIC DNA]</scope>
    <source>
        <strain evidence="1 2">DSM 16532</strain>
    </source>
</reference>
<dbReference type="KEGG" id="dfd:Desfe_0801"/>
<keyword evidence="2" id="KW-1185">Reference proteome</keyword>
<protein>
    <submittedName>
        <fullName evidence="1">Uncharacterized protein</fullName>
    </submittedName>
</protein>
<dbReference type="HOGENOM" id="CLU_3162942_0_0_2"/>
<gene>
    <name evidence="1" type="ORF">Desfe_0801</name>
</gene>
<dbReference type="EMBL" id="CP003321">
    <property type="protein sequence ID" value="AFL66692.1"/>
    <property type="molecule type" value="Genomic_DNA"/>
</dbReference>
<dbReference type="GeneID" id="43446471"/>